<evidence type="ECO:0000313" key="17">
    <source>
        <dbReference type="Proteomes" id="UP001283361"/>
    </source>
</evidence>
<dbReference type="InterPro" id="IPR021109">
    <property type="entry name" value="Peptidase_aspartic_dom_sf"/>
</dbReference>
<evidence type="ECO:0000256" key="11">
    <source>
        <dbReference type="ARBA" id="ARBA00023268"/>
    </source>
</evidence>
<evidence type="ECO:0000256" key="3">
    <source>
        <dbReference type="ARBA" id="ARBA00022695"/>
    </source>
</evidence>
<dbReference type="PROSITE" id="PS50175">
    <property type="entry name" value="ASP_PROT_RETROV"/>
    <property type="match status" value="1"/>
</dbReference>
<evidence type="ECO:0000259" key="14">
    <source>
        <dbReference type="PROSITE" id="PS50878"/>
    </source>
</evidence>
<dbReference type="Gene3D" id="3.30.70.270">
    <property type="match status" value="2"/>
</dbReference>
<keyword evidence="5" id="KW-0255">Endonuclease</keyword>
<dbReference type="FunFam" id="3.30.420.10:FF:000032">
    <property type="entry name" value="Retrovirus-related Pol polyprotein from transposon 297-like Protein"/>
    <property type="match status" value="1"/>
</dbReference>
<dbReference type="Pfam" id="PF23055">
    <property type="entry name" value="DUF7041"/>
    <property type="match status" value="1"/>
</dbReference>
<feature type="domain" description="Reverse transcriptase" evidence="14">
    <location>
        <begin position="411"/>
        <end position="588"/>
    </location>
</feature>
<evidence type="ECO:0000256" key="10">
    <source>
        <dbReference type="ARBA" id="ARBA00022918"/>
    </source>
</evidence>
<keyword evidence="17" id="KW-1185">Reference proteome</keyword>
<accession>A0AAE1D684</accession>
<dbReference type="InterPro" id="IPR001995">
    <property type="entry name" value="Peptidase_A2_cat"/>
</dbReference>
<dbReference type="InterPro" id="IPR012337">
    <property type="entry name" value="RNaseH-like_sf"/>
</dbReference>
<keyword evidence="2" id="KW-0808">Transferase</keyword>
<sequence>MSIEAVALKLPTFWTTCPLAWFAQTEAQFALRNLSSDDTKYFHVVAALDSQTATRVLSVIASPPLTNKYEALKSFLCSAFGLSETERANTLLDLSGLGDRKPSELMDSMLALLGDHKPCFIFKQIFFRQLPEKVRVPLANSPNTDLRMLSLEADRILASLSPECYLSESSEVSTVCWFHRRFGSRAQRCDRTCKHYSSFTHNHRQRNAKALHCAVSTSENHKHTQLFVTDNISKRCFLVDTGAQVSVTPASKLDKKTGPRGPPLQAANGSTIATYGARVVFLRFGQHNFQARLIAADVRRPLLGADFLRTHNLLVDMRNRRLIEADTFSGISCCVSTVTPTNLALVEPSSNKFRKLLNEFPDLLKPTFSNAEVKHGVHHFIPTKDRPVFARARRLAPDRLAIAKKEFSEMEKMGIIRKSNSPWASPLHMVSKPNGGWRPCGDYRKLNDVTAPDRYPIPHIHDFSARLKGKTIFSKIDLVRGYHQIPVAPEDIPKTAVITPFGLWEFLRMPFGLKSAAQTFQRLMDSVLQEIDSAFVYLDDILIASSTEKEHMDDLKAVFRRLIDHGLVIRLEKCLFGVSSLEFLGHQISKKGSSPTQAKVKVIQTFPQPSTVKGLQEFLGMINFYHRFLPNIAATLSPLYGALKSSKPRQELVWSQEMKQAFLNGKTALANAAMLVHPCTDCPLALTSDASDVAVGAVLEQFNKGHWQPLAFFSRQLRKAEIKYSAFDRELLGVYLAIRHFRFMLEGRNFTIYTDHKPLVHAMAKTTELWSARQQRHLSAISEFSTDIAHVSGKNNIVADCLSRSRTTNAVSLGIDYIAMARAQAASIDVQAYKTAFTCLEITNTRLNEQGPELVCDVSTGRPRPIIPPDFRRTVFDVVHNLSHPGVKATVKMVSDKFVWHGMRKQVSRWVKECHHCQSSKIQNHTKAPLEHFSVPEKRFSHINIDIVGPLPFSSGFTYLLTIIDRNTRWPEAIPLRGITTPECVHALITGWIARFGVPGDISSDRGSQFTSSLWSEIAARLGVKLHHTSAYHPQANGMIERFHRTLKTALKARLTGPNWVEELPWVLLGLRTTPKEDLGYSSAELVYGEPLTIPGELVPPKSAKSMDDLLLNFRLNIPFYAPRPASHHTSARTYLSPSLLAAKHVYVRRDGTKGPLQRPYSGPYAVLTPGDKTFLIDIGGRTERISVDRIKPAFFDPFQPVILANPPPRGHPPAKQSHPSRSHPSASSTASKHQQAMSRPAVQTSSRTGRTIRPPMRYQ</sequence>
<dbReference type="InterPro" id="IPR043128">
    <property type="entry name" value="Rev_trsase/Diguanyl_cyclase"/>
</dbReference>
<evidence type="ECO:0000259" key="13">
    <source>
        <dbReference type="PROSITE" id="PS50175"/>
    </source>
</evidence>
<keyword evidence="8" id="KW-0694">RNA-binding</keyword>
<evidence type="ECO:0000256" key="12">
    <source>
        <dbReference type="SAM" id="MobiDB-lite"/>
    </source>
</evidence>
<feature type="region of interest" description="Disordered" evidence="12">
    <location>
        <begin position="1202"/>
        <end position="1260"/>
    </location>
</feature>
<feature type="compositionally biased region" description="Low complexity" evidence="12">
    <location>
        <begin position="1218"/>
        <end position="1232"/>
    </location>
</feature>
<dbReference type="AlphaFoldDB" id="A0AAE1D684"/>
<organism evidence="16 17">
    <name type="scientific">Elysia crispata</name>
    <name type="common">lettuce slug</name>
    <dbReference type="NCBI Taxonomy" id="231223"/>
    <lineage>
        <taxon>Eukaryota</taxon>
        <taxon>Metazoa</taxon>
        <taxon>Spiralia</taxon>
        <taxon>Lophotrochozoa</taxon>
        <taxon>Mollusca</taxon>
        <taxon>Gastropoda</taxon>
        <taxon>Heterobranchia</taxon>
        <taxon>Euthyneura</taxon>
        <taxon>Panpulmonata</taxon>
        <taxon>Sacoglossa</taxon>
        <taxon>Placobranchoidea</taxon>
        <taxon>Plakobranchidae</taxon>
        <taxon>Elysia</taxon>
    </lineage>
</organism>
<dbReference type="InterPro" id="IPR041588">
    <property type="entry name" value="Integrase_H2C2"/>
</dbReference>
<dbReference type="Pfam" id="PF17921">
    <property type="entry name" value="Integrase_H2C2"/>
    <property type="match status" value="1"/>
</dbReference>
<dbReference type="InterPro" id="IPR055469">
    <property type="entry name" value="DUF7041"/>
</dbReference>
<protein>
    <recommendedName>
        <fullName evidence="18">Endonuclease</fullName>
    </recommendedName>
</protein>
<dbReference type="PROSITE" id="PS50878">
    <property type="entry name" value="RT_POL"/>
    <property type="match status" value="1"/>
</dbReference>
<dbReference type="SUPFAM" id="SSF56672">
    <property type="entry name" value="DNA/RNA polymerases"/>
    <property type="match status" value="1"/>
</dbReference>
<feature type="compositionally biased region" description="Polar residues" evidence="12">
    <location>
        <begin position="1233"/>
        <end position="1250"/>
    </location>
</feature>
<evidence type="ECO:0000256" key="6">
    <source>
        <dbReference type="ARBA" id="ARBA00022801"/>
    </source>
</evidence>
<feature type="domain" description="Integrase catalytic" evidence="15">
    <location>
        <begin position="932"/>
        <end position="1103"/>
    </location>
</feature>
<evidence type="ECO:0000256" key="9">
    <source>
        <dbReference type="ARBA" id="ARBA00022908"/>
    </source>
</evidence>
<dbReference type="GO" id="GO:0003964">
    <property type="term" value="F:RNA-directed DNA polymerase activity"/>
    <property type="evidence" value="ECO:0007669"/>
    <property type="project" value="UniProtKB-KW"/>
</dbReference>
<feature type="domain" description="Peptidase A2" evidence="13">
    <location>
        <begin position="235"/>
        <end position="307"/>
    </location>
</feature>
<dbReference type="InterPro" id="IPR036397">
    <property type="entry name" value="RNaseH_sf"/>
</dbReference>
<dbReference type="InterPro" id="IPR041577">
    <property type="entry name" value="RT_RNaseH_2"/>
</dbReference>
<evidence type="ECO:0000256" key="4">
    <source>
        <dbReference type="ARBA" id="ARBA00022722"/>
    </source>
</evidence>
<dbReference type="Pfam" id="PF17919">
    <property type="entry name" value="RT_RNaseH_2"/>
    <property type="match status" value="1"/>
</dbReference>
<dbReference type="GO" id="GO:0006508">
    <property type="term" value="P:proteolysis"/>
    <property type="evidence" value="ECO:0007669"/>
    <property type="project" value="UniProtKB-KW"/>
</dbReference>
<dbReference type="Gene3D" id="3.30.420.10">
    <property type="entry name" value="Ribonuclease H-like superfamily/Ribonuclease H"/>
    <property type="match status" value="1"/>
</dbReference>
<keyword evidence="6" id="KW-0378">Hydrolase</keyword>
<dbReference type="SUPFAM" id="SSF53098">
    <property type="entry name" value="Ribonuclease H-like"/>
    <property type="match status" value="1"/>
</dbReference>
<keyword evidence="11" id="KW-0511">Multifunctional enzyme</keyword>
<evidence type="ECO:0000256" key="7">
    <source>
        <dbReference type="ARBA" id="ARBA00022842"/>
    </source>
</evidence>
<evidence type="ECO:0000313" key="16">
    <source>
        <dbReference type="EMBL" id="KAK3758822.1"/>
    </source>
</evidence>
<dbReference type="GO" id="GO:0004519">
    <property type="term" value="F:endonuclease activity"/>
    <property type="evidence" value="ECO:0007669"/>
    <property type="project" value="UniProtKB-KW"/>
</dbReference>
<dbReference type="PANTHER" id="PTHR37984:SF5">
    <property type="entry name" value="PROTEIN NYNRIN-LIKE"/>
    <property type="match status" value="1"/>
</dbReference>
<dbReference type="Pfam" id="PF00665">
    <property type="entry name" value="rve"/>
    <property type="match status" value="1"/>
</dbReference>
<dbReference type="FunFam" id="3.30.70.270:FF:000020">
    <property type="entry name" value="Transposon Tf2-6 polyprotein-like Protein"/>
    <property type="match status" value="1"/>
</dbReference>
<keyword evidence="7" id="KW-0460">Magnesium</keyword>
<name>A0AAE1D684_9GAST</name>
<dbReference type="FunFam" id="3.10.10.10:FF:000007">
    <property type="entry name" value="Retrovirus-related Pol polyprotein from transposon 17.6-like Protein"/>
    <property type="match status" value="1"/>
</dbReference>
<reference evidence="16" key="1">
    <citation type="journal article" date="2023" name="G3 (Bethesda)">
        <title>A reference genome for the long-term kleptoplast-retaining sea slug Elysia crispata morphotype clarki.</title>
        <authorList>
            <person name="Eastman K.E."/>
            <person name="Pendleton A.L."/>
            <person name="Shaikh M.A."/>
            <person name="Suttiyut T."/>
            <person name="Ogas R."/>
            <person name="Tomko P."/>
            <person name="Gavelis G."/>
            <person name="Widhalm J.R."/>
            <person name="Wisecaver J.H."/>
        </authorList>
    </citation>
    <scope>NUCLEOTIDE SEQUENCE</scope>
    <source>
        <strain evidence="16">ECLA1</strain>
    </source>
</reference>
<dbReference type="GO" id="GO:0015074">
    <property type="term" value="P:DNA integration"/>
    <property type="evidence" value="ECO:0007669"/>
    <property type="project" value="UniProtKB-KW"/>
</dbReference>
<dbReference type="Proteomes" id="UP001283361">
    <property type="component" value="Unassembled WGS sequence"/>
</dbReference>
<dbReference type="CDD" id="cd01647">
    <property type="entry name" value="RT_LTR"/>
    <property type="match status" value="1"/>
</dbReference>
<dbReference type="PANTHER" id="PTHR37984">
    <property type="entry name" value="PROTEIN CBG26694"/>
    <property type="match status" value="1"/>
</dbReference>
<proteinExistence type="predicted"/>
<dbReference type="Gene3D" id="3.10.20.370">
    <property type="match status" value="1"/>
</dbReference>
<dbReference type="GO" id="GO:0003723">
    <property type="term" value="F:RNA binding"/>
    <property type="evidence" value="ECO:0007669"/>
    <property type="project" value="UniProtKB-KW"/>
</dbReference>
<dbReference type="PROSITE" id="PS00141">
    <property type="entry name" value="ASP_PROTEASE"/>
    <property type="match status" value="1"/>
</dbReference>
<dbReference type="Gene3D" id="2.40.70.10">
    <property type="entry name" value="Acid Proteases"/>
    <property type="match status" value="1"/>
</dbReference>
<dbReference type="Gene3D" id="3.10.10.10">
    <property type="entry name" value="HIV Type 1 Reverse Transcriptase, subunit A, domain 1"/>
    <property type="match status" value="1"/>
</dbReference>
<gene>
    <name evidence="16" type="ORF">RRG08_036262</name>
</gene>
<dbReference type="SUPFAM" id="SSF50630">
    <property type="entry name" value="Acid proteases"/>
    <property type="match status" value="1"/>
</dbReference>
<keyword evidence="4" id="KW-0540">Nuclease</keyword>
<keyword evidence="3" id="KW-0548">Nucleotidyltransferase</keyword>
<evidence type="ECO:0000256" key="8">
    <source>
        <dbReference type="ARBA" id="ARBA00022884"/>
    </source>
</evidence>
<dbReference type="EMBL" id="JAWDGP010005207">
    <property type="protein sequence ID" value="KAK3758822.1"/>
    <property type="molecule type" value="Genomic_DNA"/>
</dbReference>
<dbReference type="InterPro" id="IPR001584">
    <property type="entry name" value="Integrase_cat-core"/>
</dbReference>
<dbReference type="Pfam" id="PF00078">
    <property type="entry name" value="RVT_1"/>
    <property type="match status" value="1"/>
</dbReference>
<dbReference type="InterPro" id="IPR000477">
    <property type="entry name" value="RT_dom"/>
</dbReference>
<evidence type="ECO:0000256" key="1">
    <source>
        <dbReference type="ARBA" id="ARBA00022670"/>
    </source>
</evidence>
<dbReference type="FunFam" id="3.10.20.370:FF:000001">
    <property type="entry name" value="Retrovirus-related Pol polyprotein from transposon 17.6-like protein"/>
    <property type="match status" value="1"/>
</dbReference>
<dbReference type="InterPro" id="IPR001969">
    <property type="entry name" value="Aspartic_peptidase_AS"/>
</dbReference>
<keyword evidence="10" id="KW-0695">RNA-directed DNA polymerase</keyword>
<dbReference type="InterPro" id="IPR050951">
    <property type="entry name" value="Retrovirus_Pol_polyprotein"/>
</dbReference>
<dbReference type="Gene3D" id="1.10.340.70">
    <property type="match status" value="1"/>
</dbReference>
<dbReference type="GO" id="GO:0004190">
    <property type="term" value="F:aspartic-type endopeptidase activity"/>
    <property type="evidence" value="ECO:0007669"/>
    <property type="project" value="InterPro"/>
</dbReference>
<dbReference type="PROSITE" id="PS50994">
    <property type="entry name" value="INTEGRASE"/>
    <property type="match status" value="1"/>
</dbReference>
<comment type="caution">
    <text evidence="16">The sequence shown here is derived from an EMBL/GenBank/DDBJ whole genome shotgun (WGS) entry which is preliminary data.</text>
</comment>
<evidence type="ECO:0000256" key="2">
    <source>
        <dbReference type="ARBA" id="ARBA00022679"/>
    </source>
</evidence>
<evidence type="ECO:0008006" key="18">
    <source>
        <dbReference type="Google" id="ProtNLM"/>
    </source>
</evidence>
<keyword evidence="1" id="KW-0645">Protease</keyword>
<dbReference type="InterPro" id="IPR043502">
    <property type="entry name" value="DNA/RNA_pol_sf"/>
</dbReference>
<dbReference type="CDD" id="cd09274">
    <property type="entry name" value="RNase_HI_RT_Ty3"/>
    <property type="match status" value="1"/>
</dbReference>
<evidence type="ECO:0000259" key="15">
    <source>
        <dbReference type="PROSITE" id="PS50994"/>
    </source>
</evidence>
<evidence type="ECO:0000256" key="5">
    <source>
        <dbReference type="ARBA" id="ARBA00022759"/>
    </source>
</evidence>
<keyword evidence="9" id="KW-0229">DNA integration</keyword>